<name>A0A427YS49_9TREE</name>
<reference evidence="5 6" key="1">
    <citation type="submission" date="2018-11" db="EMBL/GenBank/DDBJ databases">
        <title>Genome sequence of Saitozyma podzolica DSM 27192.</title>
        <authorList>
            <person name="Aliyu H."/>
            <person name="Gorte O."/>
            <person name="Ochsenreither K."/>
        </authorList>
    </citation>
    <scope>NUCLEOTIDE SEQUENCE [LARGE SCALE GENOMIC DNA]</scope>
    <source>
        <strain evidence="5 6">DSM 27192</strain>
    </source>
</reference>
<protein>
    <submittedName>
        <fullName evidence="5">Uncharacterized protein</fullName>
    </submittedName>
</protein>
<evidence type="ECO:0000256" key="2">
    <source>
        <dbReference type="ARBA" id="ARBA00023054"/>
    </source>
</evidence>
<dbReference type="Proteomes" id="UP000279259">
    <property type="component" value="Unassembled WGS sequence"/>
</dbReference>
<feature type="region of interest" description="Disordered" evidence="4">
    <location>
        <begin position="262"/>
        <end position="284"/>
    </location>
</feature>
<proteinExistence type="inferred from homology"/>
<keyword evidence="6" id="KW-1185">Reference proteome</keyword>
<dbReference type="InterPro" id="IPR021622">
    <property type="entry name" value="Afadin/alpha-actinin-bd"/>
</dbReference>
<comment type="similarity">
    <text evidence="1">Belongs to the ADIP family.</text>
</comment>
<feature type="compositionally biased region" description="Basic residues" evidence="4">
    <location>
        <begin position="499"/>
        <end position="515"/>
    </location>
</feature>
<feature type="compositionally biased region" description="Basic and acidic residues" evidence="4">
    <location>
        <begin position="324"/>
        <end position="340"/>
    </location>
</feature>
<feature type="coiled-coil region" evidence="3">
    <location>
        <begin position="401"/>
        <end position="439"/>
    </location>
</feature>
<sequence length="635" mass="68989">MSSDNDTPSSASSSSSSSSTLSSINSQLLTHGWAKRPLNLDALSEKQHNDVVSVLFELMGASVTNLETLDDLSARHRTLNYEYERLGKALASSKVAQGRMETDVNGWKIRVAELEKRLVAEETQTKELREEVNRGRKAVEAVRIAAGHEAKKNQIKLEATQARLARLSSENVQSRQQGLCLLNPIAPSRSAPLAAGESSLLEQSLRDLAAVREGLQEESDAFRHVIVSAANGLRDILAVAAGRDAPPRMHETQFFSPLFAPSRSARSSHTQTHQSASSTSHPSIADARLRSLLAETRTKMAEKIVHVQQDLEGLAVQVESPEEVEARKRAEREDEKRRMDEEDRVKDLEVELVCARGREEEAKRTLEEFVKAHMQGSTRRTNDEVQEEIDMHDLVRKKVALDDERRKMAHATLRLEQERRQLELERQKFEDERRKADVDALLALVPQASENESSDSASSSTSSSTSASVSPPGPEAPTVPVPARWAAHRPHSPSPLSPHKLKTPKSHTAGKRRMKTPLSRLVLEKAVRQQGQVTQTAILGESGRRSNLAQTTASSKGKEKASASAPVKPVAEAAGAAGLKSSTTVAPIKSHAAALGASGSAAGLSKSVTATKKADLAKSSGIGPAAASKGQRQWR</sequence>
<organism evidence="5 6">
    <name type="scientific">Saitozyma podzolica</name>
    <dbReference type="NCBI Taxonomy" id="1890683"/>
    <lineage>
        <taxon>Eukaryota</taxon>
        <taxon>Fungi</taxon>
        <taxon>Dikarya</taxon>
        <taxon>Basidiomycota</taxon>
        <taxon>Agaricomycotina</taxon>
        <taxon>Tremellomycetes</taxon>
        <taxon>Tremellales</taxon>
        <taxon>Trimorphomycetaceae</taxon>
        <taxon>Saitozyma</taxon>
    </lineage>
</organism>
<feature type="coiled-coil region" evidence="3">
    <location>
        <begin position="104"/>
        <end position="177"/>
    </location>
</feature>
<feature type="region of interest" description="Disordered" evidence="4">
    <location>
        <begin position="1"/>
        <end position="21"/>
    </location>
</feature>
<comment type="caution">
    <text evidence="5">The sequence shown here is derived from an EMBL/GenBank/DDBJ whole genome shotgun (WGS) entry which is preliminary data.</text>
</comment>
<accession>A0A427YS49</accession>
<gene>
    <name evidence="5" type="ORF">EHS25_006549</name>
</gene>
<evidence type="ECO:0000256" key="1">
    <source>
        <dbReference type="ARBA" id="ARBA00009291"/>
    </source>
</evidence>
<evidence type="ECO:0000256" key="4">
    <source>
        <dbReference type="SAM" id="MobiDB-lite"/>
    </source>
</evidence>
<dbReference type="STRING" id="1890683.A0A427YS49"/>
<feature type="compositionally biased region" description="Low complexity" evidence="4">
    <location>
        <begin position="449"/>
        <end position="470"/>
    </location>
</feature>
<feature type="region of interest" description="Disordered" evidence="4">
    <location>
        <begin position="441"/>
        <end position="567"/>
    </location>
</feature>
<dbReference type="EMBL" id="RSCD01000003">
    <property type="protein sequence ID" value="RSH93897.1"/>
    <property type="molecule type" value="Genomic_DNA"/>
</dbReference>
<evidence type="ECO:0000313" key="5">
    <source>
        <dbReference type="EMBL" id="RSH93897.1"/>
    </source>
</evidence>
<evidence type="ECO:0000313" key="6">
    <source>
        <dbReference type="Proteomes" id="UP000279259"/>
    </source>
</evidence>
<dbReference type="OrthoDB" id="312015at2759"/>
<feature type="compositionally biased region" description="Pro residues" evidence="4">
    <location>
        <begin position="471"/>
        <end position="480"/>
    </location>
</feature>
<feature type="region of interest" description="Disordered" evidence="4">
    <location>
        <begin position="614"/>
        <end position="635"/>
    </location>
</feature>
<feature type="region of interest" description="Disordered" evidence="4">
    <location>
        <begin position="321"/>
        <end position="340"/>
    </location>
</feature>
<dbReference type="Pfam" id="PF11559">
    <property type="entry name" value="ADIP"/>
    <property type="match status" value="1"/>
</dbReference>
<dbReference type="AlphaFoldDB" id="A0A427YS49"/>
<keyword evidence="2 3" id="KW-0175">Coiled coil</keyword>
<evidence type="ECO:0000256" key="3">
    <source>
        <dbReference type="SAM" id="Coils"/>
    </source>
</evidence>
<feature type="compositionally biased region" description="Low complexity" evidence="4">
    <location>
        <begin position="267"/>
        <end position="283"/>
    </location>
</feature>